<accession>A0A1U7LPE4</accession>
<feature type="transmembrane region" description="Helical" evidence="6">
    <location>
        <begin position="175"/>
        <end position="195"/>
    </location>
</feature>
<comment type="similarity">
    <text evidence="2">Belongs to the acetate uptake transporter (AceTr) (TC 2.A.96) family.</text>
</comment>
<dbReference type="InterPro" id="IPR051633">
    <property type="entry name" value="AceTr"/>
</dbReference>
<dbReference type="EMBL" id="LXFE01000762">
    <property type="protein sequence ID" value="OLL24498.1"/>
    <property type="molecule type" value="Genomic_DNA"/>
</dbReference>
<evidence type="ECO:0000256" key="3">
    <source>
        <dbReference type="ARBA" id="ARBA00022692"/>
    </source>
</evidence>
<organism evidence="7 8">
    <name type="scientific">Neolecta irregularis (strain DAH-3)</name>
    <dbReference type="NCBI Taxonomy" id="1198029"/>
    <lineage>
        <taxon>Eukaryota</taxon>
        <taxon>Fungi</taxon>
        <taxon>Dikarya</taxon>
        <taxon>Ascomycota</taxon>
        <taxon>Taphrinomycotina</taxon>
        <taxon>Neolectales</taxon>
        <taxon>Neolectaceae</taxon>
        <taxon>Neolecta</taxon>
    </lineage>
</organism>
<feature type="transmembrane region" description="Helical" evidence="6">
    <location>
        <begin position="113"/>
        <end position="131"/>
    </location>
</feature>
<dbReference type="Proteomes" id="UP000186594">
    <property type="component" value="Unassembled WGS sequence"/>
</dbReference>
<dbReference type="PANTHER" id="PTHR31123:SF4">
    <property type="entry name" value="PROTEIN ALCS"/>
    <property type="match status" value="1"/>
</dbReference>
<comment type="caution">
    <text evidence="7">The sequence shown here is derived from an EMBL/GenBank/DDBJ whole genome shotgun (WGS) entry which is preliminary data.</text>
</comment>
<keyword evidence="4 6" id="KW-1133">Transmembrane helix</keyword>
<evidence type="ECO:0000256" key="5">
    <source>
        <dbReference type="ARBA" id="ARBA00023136"/>
    </source>
</evidence>
<evidence type="ECO:0000256" key="4">
    <source>
        <dbReference type="ARBA" id="ARBA00022989"/>
    </source>
</evidence>
<dbReference type="Pfam" id="PF01184">
    <property type="entry name" value="Gpr1_Fun34_YaaH"/>
    <property type="match status" value="1"/>
</dbReference>
<dbReference type="GO" id="GO:0005886">
    <property type="term" value="C:plasma membrane"/>
    <property type="evidence" value="ECO:0007669"/>
    <property type="project" value="TreeGrafter"/>
</dbReference>
<evidence type="ECO:0000313" key="7">
    <source>
        <dbReference type="EMBL" id="OLL24498.1"/>
    </source>
</evidence>
<keyword evidence="8" id="KW-1185">Reference proteome</keyword>
<evidence type="ECO:0000256" key="2">
    <source>
        <dbReference type="ARBA" id="ARBA00005587"/>
    </source>
</evidence>
<sequence length="222" mass="24122">METQSKKLEEPFIESNEITRAQSTITIPHEICDKMCTRPSQHELRNEQKKYANPNALGLIGLVLVLSPLSCVLMGLRGATIPAGLVGPMYGSGAFALILGGIMEFLTGNTFSLIVFISFGGLFISLGVTSNPSTSGQSSFGDDLGPLHASLGFYFLFWTLLGFLFLIASLKTNLIFCWIFLATDIAFALLSASYFTNAQGEADKAKSYQKAYFLMSSSVINR</sequence>
<dbReference type="OMA" id="FMICATR"/>
<reference evidence="7 8" key="1">
    <citation type="submission" date="2016-04" db="EMBL/GenBank/DDBJ databases">
        <title>Evolutionary innovation and constraint leading to complex multicellularity in the Ascomycota.</title>
        <authorList>
            <person name="Cisse O."/>
            <person name="Nguyen A."/>
            <person name="Hewitt D.A."/>
            <person name="Jedd G."/>
            <person name="Stajich J.E."/>
        </authorList>
    </citation>
    <scope>NUCLEOTIDE SEQUENCE [LARGE SCALE GENOMIC DNA]</scope>
    <source>
        <strain evidence="7 8">DAH-3</strain>
    </source>
</reference>
<protein>
    <submittedName>
        <fullName evidence="7">Protein alcS</fullName>
    </submittedName>
</protein>
<keyword evidence="3 6" id="KW-0812">Transmembrane</keyword>
<comment type="subcellular location">
    <subcellularLocation>
        <location evidence="1">Membrane</location>
        <topology evidence="1">Multi-pass membrane protein</topology>
    </subcellularLocation>
</comment>
<feature type="transmembrane region" description="Helical" evidence="6">
    <location>
        <begin position="88"/>
        <end position="106"/>
    </location>
</feature>
<dbReference type="PANTHER" id="PTHR31123">
    <property type="entry name" value="ACCUMULATION OF DYADS PROTEIN 2-RELATED"/>
    <property type="match status" value="1"/>
</dbReference>
<evidence type="ECO:0000256" key="6">
    <source>
        <dbReference type="SAM" id="Phobius"/>
    </source>
</evidence>
<dbReference type="OrthoDB" id="3648309at2759"/>
<proteinExistence type="inferred from homology"/>
<feature type="transmembrane region" description="Helical" evidence="6">
    <location>
        <begin position="151"/>
        <end position="168"/>
    </location>
</feature>
<dbReference type="InterPro" id="IPR000791">
    <property type="entry name" value="Gpr1/Fun34/SatP-like"/>
</dbReference>
<name>A0A1U7LPE4_NEOID</name>
<dbReference type="STRING" id="1198029.A0A1U7LPE4"/>
<gene>
    <name evidence="7" type="ORF">NEOLI_003957</name>
</gene>
<evidence type="ECO:0000256" key="1">
    <source>
        <dbReference type="ARBA" id="ARBA00004141"/>
    </source>
</evidence>
<keyword evidence="5 6" id="KW-0472">Membrane</keyword>
<feature type="transmembrane region" description="Helical" evidence="6">
    <location>
        <begin position="56"/>
        <end position="76"/>
    </location>
</feature>
<evidence type="ECO:0000313" key="8">
    <source>
        <dbReference type="Proteomes" id="UP000186594"/>
    </source>
</evidence>
<dbReference type="GO" id="GO:0015123">
    <property type="term" value="F:acetate transmembrane transporter activity"/>
    <property type="evidence" value="ECO:0007669"/>
    <property type="project" value="TreeGrafter"/>
</dbReference>
<dbReference type="AlphaFoldDB" id="A0A1U7LPE4"/>